<keyword evidence="3" id="KW-1185">Reference proteome</keyword>
<sequence>MDAISGKGKSQEIVKSALSVICADRPAEKLAETTPGPSGRRTGPDAPEGRPASGDMVQGSRPGMAVLLEPARGRR</sequence>
<evidence type="ECO:0000256" key="1">
    <source>
        <dbReference type="SAM" id="MobiDB-lite"/>
    </source>
</evidence>
<dbReference type="PATRIC" id="fig|314722.6.peg.3318"/>
<protein>
    <submittedName>
        <fullName evidence="2">Uncharacterized protein</fullName>
    </submittedName>
</protein>
<accession>A0A0E3Z3I4</accession>
<proteinExistence type="predicted"/>
<gene>
    <name evidence="2" type="ORF">WQ53_15325</name>
</gene>
<evidence type="ECO:0000313" key="3">
    <source>
        <dbReference type="Proteomes" id="UP000033067"/>
    </source>
</evidence>
<feature type="region of interest" description="Disordered" evidence="1">
    <location>
        <begin position="24"/>
        <end position="75"/>
    </location>
</feature>
<name>A0A0E3Z3I4_9GAMM</name>
<evidence type="ECO:0000313" key="2">
    <source>
        <dbReference type="EMBL" id="AKC87938.1"/>
    </source>
</evidence>
<dbReference type="EMBL" id="CP011144">
    <property type="protein sequence ID" value="AKC87938.1"/>
    <property type="molecule type" value="Genomic_DNA"/>
</dbReference>
<reference evidence="2 3" key="1">
    <citation type="journal article" date="2015" name="Genome Announc.">
        <title>Complete Genome Sequence of Pseudoxanthomonas suwonensis Strain J1, a Cellulose-Degrading Bacterium Isolated from Leaf- and Wood-Enriched Soil.</title>
        <authorList>
            <person name="Hou L."/>
            <person name="Jiang J."/>
            <person name="Xu Z."/>
            <person name="Zhou Y."/>
            <person name="Leung F.C."/>
        </authorList>
    </citation>
    <scope>NUCLEOTIDE SEQUENCE [LARGE SCALE GENOMIC DNA]</scope>
    <source>
        <strain evidence="2 3">J1</strain>
    </source>
</reference>
<dbReference type="Proteomes" id="UP000033067">
    <property type="component" value="Chromosome"/>
</dbReference>
<organism evidence="2 3">
    <name type="scientific">Pseudoxanthomonas suwonensis</name>
    <dbReference type="NCBI Taxonomy" id="314722"/>
    <lineage>
        <taxon>Bacteria</taxon>
        <taxon>Pseudomonadati</taxon>
        <taxon>Pseudomonadota</taxon>
        <taxon>Gammaproteobacteria</taxon>
        <taxon>Lysobacterales</taxon>
        <taxon>Lysobacteraceae</taxon>
        <taxon>Pseudoxanthomonas</taxon>
    </lineage>
</organism>
<dbReference type="KEGG" id="psuw:WQ53_15325"/>
<dbReference type="AlphaFoldDB" id="A0A0E3Z3I4"/>